<evidence type="ECO:0000313" key="2">
    <source>
        <dbReference type="EMBL" id="CBY11553.1"/>
    </source>
</evidence>
<dbReference type="AlphaFoldDB" id="E4XNW5"/>
<name>E4XNW5_OIKDI</name>
<evidence type="ECO:0000313" key="3">
    <source>
        <dbReference type="Proteomes" id="UP000001307"/>
    </source>
</evidence>
<evidence type="ECO:0000256" key="1">
    <source>
        <dbReference type="SAM" id="MobiDB-lite"/>
    </source>
</evidence>
<organism evidence="2">
    <name type="scientific">Oikopleura dioica</name>
    <name type="common">Tunicate</name>
    <dbReference type="NCBI Taxonomy" id="34765"/>
    <lineage>
        <taxon>Eukaryota</taxon>
        <taxon>Metazoa</taxon>
        <taxon>Chordata</taxon>
        <taxon>Tunicata</taxon>
        <taxon>Appendicularia</taxon>
        <taxon>Copelata</taxon>
        <taxon>Oikopleuridae</taxon>
        <taxon>Oikopleura</taxon>
    </lineage>
</organism>
<dbReference type="EMBL" id="FN653086">
    <property type="protein sequence ID" value="CBY11553.1"/>
    <property type="molecule type" value="Genomic_DNA"/>
</dbReference>
<keyword evidence="3" id="KW-1185">Reference proteome</keyword>
<dbReference type="Proteomes" id="UP000001307">
    <property type="component" value="Unassembled WGS sequence"/>
</dbReference>
<feature type="compositionally biased region" description="Polar residues" evidence="1">
    <location>
        <begin position="55"/>
        <end position="64"/>
    </location>
</feature>
<gene>
    <name evidence="2" type="ORF">GSOID_T00016720001</name>
</gene>
<feature type="region of interest" description="Disordered" evidence="1">
    <location>
        <begin position="55"/>
        <end position="75"/>
    </location>
</feature>
<protein>
    <submittedName>
        <fullName evidence="2">Uncharacterized protein</fullName>
    </submittedName>
</protein>
<accession>E4XNW5</accession>
<dbReference type="InParanoid" id="E4XNW5"/>
<reference evidence="2" key="1">
    <citation type="journal article" date="2010" name="Science">
        <title>Plasticity of animal genome architecture unmasked by rapid evolution of a pelagic tunicate.</title>
        <authorList>
            <person name="Denoeud F."/>
            <person name="Henriet S."/>
            <person name="Mungpakdee S."/>
            <person name="Aury J.M."/>
            <person name="Da Silva C."/>
            <person name="Brinkmann H."/>
            <person name="Mikhaleva J."/>
            <person name="Olsen L.C."/>
            <person name="Jubin C."/>
            <person name="Canestro C."/>
            <person name="Bouquet J.M."/>
            <person name="Danks G."/>
            <person name="Poulain J."/>
            <person name="Campsteijn C."/>
            <person name="Adamski M."/>
            <person name="Cross I."/>
            <person name="Yadetie F."/>
            <person name="Muffato M."/>
            <person name="Louis A."/>
            <person name="Butcher S."/>
            <person name="Tsagkogeorga G."/>
            <person name="Konrad A."/>
            <person name="Singh S."/>
            <person name="Jensen M.F."/>
            <person name="Cong E.H."/>
            <person name="Eikeseth-Otteraa H."/>
            <person name="Noel B."/>
            <person name="Anthouard V."/>
            <person name="Porcel B.M."/>
            <person name="Kachouri-Lafond R."/>
            <person name="Nishino A."/>
            <person name="Ugolini M."/>
            <person name="Chourrout P."/>
            <person name="Nishida H."/>
            <person name="Aasland R."/>
            <person name="Huzurbazar S."/>
            <person name="Westhof E."/>
            <person name="Delsuc F."/>
            <person name="Lehrach H."/>
            <person name="Reinhardt R."/>
            <person name="Weissenbach J."/>
            <person name="Roy S.W."/>
            <person name="Artiguenave F."/>
            <person name="Postlethwait J.H."/>
            <person name="Manak J.R."/>
            <person name="Thompson E.M."/>
            <person name="Jaillon O."/>
            <person name="Du Pasquier L."/>
            <person name="Boudinot P."/>
            <person name="Liberles D.A."/>
            <person name="Volff J.N."/>
            <person name="Philippe H."/>
            <person name="Lenhard B."/>
            <person name="Roest Crollius H."/>
            <person name="Wincker P."/>
            <person name="Chourrout D."/>
        </authorList>
    </citation>
    <scope>NUCLEOTIDE SEQUENCE [LARGE SCALE GENOMIC DNA]</scope>
</reference>
<proteinExistence type="predicted"/>
<sequence length="75" mass="8388">MAQIVTQTIVSSFKLKTTIKLSQLSRCKRESHKTQITKNEAFDFNPCLLNFCQLSEPSQKSSPNRPGPASIQPAH</sequence>